<evidence type="ECO:0000313" key="8">
    <source>
        <dbReference type="EMBL" id="EFN54264.1"/>
    </source>
</evidence>
<dbReference type="AlphaFoldDB" id="E1ZJ26"/>
<dbReference type="Gene3D" id="3.30.40.10">
    <property type="entry name" value="Zinc/RING finger domain, C3HC4 (zinc finger)"/>
    <property type="match status" value="1"/>
</dbReference>
<organism evidence="9">
    <name type="scientific">Chlorella variabilis</name>
    <name type="common">Green alga</name>
    <dbReference type="NCBI Taxonomy" id="554065"/>
    <lineage>
        <taxon>Eukaryota</taxon>
        <taxon>Viridiplantae</taxon>
        <taxon>Chlorophyta</taxon>
        <taxon>core chlorophytes</taxon>
        <taxon>Trebouxiophyceae</taxon>
        <taxon>Chlorellales</taxon>
        <taxon>Chlorellaceae</taxon>
        <taxon>Chlorella clade</taxon>
        <taxon>Chlorella</taxon>
    </lineage>
</organism>
<dbReference type="SUPFAM" id="SSF57850">
    <property type="entry name" value="RING/U-box"/>
    <property type="match status" value="1"/>
</dbReference>
<dbReference type="OrthoDB" id="514818at2759"/>
<dbReference type="PROSITE" id="PS50089">
    <property type="entry name" value="ZF_RING_2"/>
    <property type="match status" value="1"/>
</dbReference>
<evidence type="ECO:0000256" key="6">
    <source>
        <dbReference type="SAM" id="MobiDB-lite"/>
    </source>
</evidence>
<dbReference type="InterPro" id="IPR001841">
    <property type="entry name" value="Znf_RING"/>
</dbReference>
<name>E1ZJ26_CHLVA</name>
<feature type="compositionally biased region" description="Low complexity" evidence="6">
    <location>
        <begin position="96"/>
        <end position="117"/>
    </location>
</feature>
<dbReference type="RefSeq" id="XP_005846366.1">
    <property type="nucleotide sequence ID" value="XM_005846304.1"/>
</dbReference>
<dbReference type="STRING" id="554065.E1ZJ26"/>
<dbReference type="Pfam" id="PF13639">
    <property type="entry name" value="zf-RING_2"/>
    <property type="match status" value="1"/>
</dbReference>
<protein>
    <recommendedName>
        <fullName evidence="7">RING-type domain-containing protein</fullName>
    </recommendedName>
</protein>
<dbReference type="GO" id="GO:0008270">
    <property type="term" value="F:zinc ion binding"/>
    <property type="evidence" value="ECO:0007669"/>
    <property type="project" value="UniProtKB-KW"/>
</dbReference>
<dbReference type="KEGG" id="cvr:CHLNCDRAFT_135820"/>
<keyword evidence="9" id="KW-1185">Reference proteome</keyword>
<dbReference type="GO" id="GO:0061630">
    <property type="term" value="F:ubiquitin protein ligase activity"/>
    <property type="evidence" value="ECO:0007669"/>
    <property type="project" value="TreeGrafter"/>
</dbReference>
<dbReference type="GO" id="GO:0006511">
    <property type="term" value="P:ubiquitin-dependent protein catabolic process"/>
    <property type="evidence" value="ECO:0007669"/>
    <property type="project" value="TreeGrafter"/>
</dbReference>
<feature type="region of interest" description="Disordered" evidence="6">
    <location>
        <begin position="96"/>
        <end position="127"/>
    </location>
</feature>
<dbReference type="GO" id="GO:0005634">
    <property type="term" value="C:nucleus"/>
    <property type="evidence" value="ECO:0007669"/>
    <property type="project" value="TreeGrafter"/>
</dbReference>
<dbReference type="OMA" id="FQWKENG"/>
<dbReference type="Proteomes" id="UP000008141">
    <property type="component" value="Unassembled WGS sequence"/>
</dbReference>
<evidence type="ECO:0000313" key="9">
    <source>
        <dbReference type="Proteomes" id="UP000008141"/>
    </source>
</evidence>
<dbReference type="PANTHER" id="PTHR45931">
    <property type="entry name" value="SI:CH211-59O9.10"/>
    <property type="match status" value="1"/>
</dbReference>
<evidence type="ECO:0000256" key="1">
    <source>
        <dbReference type="ARBA" id="ARBA00022723"/>
    </source>
</evidence>
<keyword evidence="3" id="KW-0862">Zinc</keyword>
<accession>E1ZJ26</accession>
<dbReference type="PANTHER" id="PTHR45931:SF3">
    <property type="entry name" value="RING ZINC FINGER-CONTAINING PROTEIN"/>
    <property type="match status" value="1"/>
</dbReference>
<proteinExistence type="predicted"/>
<dbReference type="InterPro" id="IPR051834">
    <property type="entry name" value="RING_finger_E3_ligase"/>
</dbReference>
<feature type="coiled-coil region" evidence="5">
    <location>
        <begin position="34"/>
        <end position="61"/>
    </location>
</feature>
<gene>
    <name evidence="8" type="ORF">CHLNCDRAFT_135820</name>
</gene>
<sequence length="280" mass="29990">MRQQQRQRSPQEEADDFRLAKRLQEEEDRRAAAAVDAESRLQRRFRELEAAEAAAEAEEAAAASERGWSGRGFFSGLFGGLGGGAAAQRQRSSSAAAAAASAGGQAPPRAASQGQRSQRGRRGPAAEAEFASAMGHLMPPPYHAGGHGGRSAGYMGDLHSHLMVGLSRGLPADLLLSGRDFTEADYEQLLALDQGNKKKVAPRDRVSQLDTVRVPLAGRGAEAACAGSPELDACSICLEEARPGDEFKVLPCRHAFHCRCIDRWLLSERNSCPVCQREAV</sequence>
<evidence type="ECO:0000256" key="2">
    <source>
        <dbReference type="ARBA" id="ARBA00022771"/>
    </source>
</evidence>
<evidence type="ECO:0000256" key="5">
    <source>
        <dbReference type="SAM" id="Coils"/>
    </source>
</evidence>
<dbReference type="SMART" id="SM00184">
    <property type="entry name" value="RING"/>
    <property type="match status" value="1"/>
</dbReference>
<dbReference type="eggNOG" id="KOG0800">
    <property type="taxonomic scope" value="Eukaryota"/>
</dbReference>
<keyword evidence="1" id="KW-0479">Metal-binding</keyword>
<keyword evidence="2 4" id="KW-0863">Zinc-finger</keyword>
<reference evidence="8 9" key="1">
    <citation type="journal article" date="2010" name="Plant Cell">
        <title>The Chlorella variabilis NC64A genome reveals adaptation to photosymbiosis, coevolution with viruses, and cryptic sex.</title>
        <authorList>
            <person name="Blanc G."/>
            <person name="Duncan G."/>
            <person name="Agarkova I."/>
            <person name="Borodovsky M."/>
            <person name="Gurnon J."/>
            <person name="Kuo A."/>
            <person name="Lindquist E."/>
            <person name="Lucas S."/>
            <person name="Pangilinan J."/>
            <person name="Polle J."/>
            <person name="Salamov A."/>
            <person name="Terry A."/>
            <person name="Yamada T."/>
            <person name="Dunigan D.D."/>
            <person name="Grigoriev I.V."/>
            <person name="Claverie J.M."/>
            <person name="Van Etten J.L."/>
        </authorList>
    </citation>
    <scope>NUCLEOTIDE SEQUENCE [LARGE SCALE GENOMIC DNA]</scope>
    <source>
        <strain evidence="8 9">NC64A</strain>
    </source>
</reference>
<evidence type="ECO:0000256" key="4">
    <source>
        <dbReference type="PROSITE-ProRule" id="PRU00175"/>
    </source>
</evidence>
<evidence type="ECO:0000259" key="7">
    <source>
        <dbReference type="PROSITE" id="PS50089"/>
    </source>
</evidence>
<feature type="domain" description="RING-type" evidence="7">
    <location>
        <begin position="234"/>
        <end position="276"/>
    </location>
</feature>
<evidence type="ECO:0000256" key="3">
    <source>
        <dbReference type="ARBA" id="ARBA00022833"/>
    </source>
</evidence>
<dbReference type="InParanoid" id="E1ZJ26"/>
<keyword evidence="5" id="KW-0175">Coiled coil</keyword>
<dbReference type="EMBL" id="GL433848">
    <property type="protein sequence ID" value="EFN54264.1"/>
    <property type="molecule type" value="Genomic_DNA"/>
</dbReference>
<dbReference type="GeneID" id="17353680"/>
<dbReference type="InterPro" id="IPR013083">
    <property type="entry name" value="Znf_RING/FYVE/PHD"/>
</dbReference>